<dbReference type="EMBL" id="JH159166">
    <property type="protein sequence ID" value="EGZ05377.1"/>
    <property type="molecule type" value="Genomic_DNA"/>
</dbReference>
<dbReference type="GeneID" id="20648238"/>
<dbReference type="Proteomes" id="UP000002640">
    <property type="component" value="Unassembled WGS sequence"/>
</dbReference>
<dbReference type="KEGG" id="psoj:PHYSODRAFT_342227"/>
<proteinExistence type="predicted"/>
<evidence type="ECO:0000313" key="1">
    <source>
        <dbReference type="EMBL" id="EGZ05377.1"/>
    </source>
</evidence>
<dbReference type="InParanoid" id="G5AGD7"/>
<dbReference type="PANTHER" id="PTHR33050">
    <property type="entry name" value="REVERSE TRANSCRIPTASE DOMAIN-CONTAINING PROTEIN"/>
    <property type="match status" value="1"/>
</dbReference>
<dbReference type="PANTHER" id="PTHR33050:SF7">
    <property type="entry name" value="RIBONUCLEASE H"/>
    <property type="match status" value="1"/>
</dbReference>
<name>G5AGD7_PHYSP</name>
<evidence type="ECO:0008006" key="3">
    <source>
        <dbReference type="Google" id="ProtNLM"/>
    </source>
</evidence>
<evidence type="ECO:0000313" key="2">
    <source>
        <dbReference type="Proteomes" id="UP000002640"/>
    </source>
</evidence>
<dbReference type="InterPro" id="IPR052055">
    <property type="entry name" value="Hepadnavirus_pol/RT"/>
</dbReference>
<dbReference type="AlphaFoldDB" id="G5AGD7"/>
<protein>
    <recommendedName>
        <fullName evidence="3">Reverse transcriptase domain-containing protein</fullName>
    </recommendedName>
</protein>
<organism evidence="1 2">
    <name type="scientific">Phytophthora sojae (strain P6497)</name>
    <name type="common">Soybean stem and root rot agent</name>
    <name type="synonym">Phytophthora megasperma f. sp. glycines</name>
    <dbReference type="NCBI Taxonomy" id="1094619"/>
    <lineage>
        <taxon>Eukaryota</taxon>
        <taxon>Sar</taxon>
        <taxon>Stramenopiles</taxon>
        <taxon>Oomycota</taxon>
        <taxon>Peronosporomycetes</taxon>
        <taxon>Peronosporales</taxon>
        <taxon>Peronosporaceae</taxon>
        <taxon>Phytophthora</taxon>
    </lineage>
</organism>
<gene>
    <name evidence="1" type="ORF">PHYSODRAFT_342227</name>
</gene>
<sequence>MNTAASPGRLTTPKVDLHILDGLVADPRLGIAGTLELFRGQTSQDFRPNKALRSWLYRLHLSSYPQLGLLCNIAENGLVPHWVDPVLRTGVRPSPPNYPGATQGASIVTHKLLADYYHGRCIVATLATLEADPGFHASPFALVPKKDLPLDVDGRIIHDLSAPTGLSVNDHTDSSMSPDATWDPFYMRVMHPRSGGNFRSTNHGIVSGMAVFGWTASPGFFAVFGKLFDTTSVRWVDDIVLIEVDIGDRLKQAETRLRDGIKLVFGSDGWHEGKFRTWSREFHAAGIDWDIPSEVVSVPQRKIDKTKAVVLNLLGKRAISRKQLDSLVGVLRHVISFIPITKPFIQSLVAVQNSLRRLRQSVVSLTEFLKKDLVWWSELVFQNEFRGMPMRLFDTAPSYDEVWLKTQQLKRASVAEGTLGRYTRNFKFWESFCTDFGFPVWIDELPRAQQARMVGLFAGVCASEGHNRSKIGNKYQTFDGKMAAVVFAQKAVRNARLNYHDPEFDLIAQGYKRTNSQVERKQPVTTQMLLKIYEQIDIADSESRLVWDSIVMGFYFLDRSSELWGPVPTARSGSGDRVHCVPTWFCEIAVRYRPDRSPTMRTQ</sequence>
<reference evidence="1 2" key="1">
    <citation type="journal article" date="2006" name="Science">
        <title>Phytophthora genome sequences uncover evolutionary origins and mechanisms of pathogenesis.</title>
        <authorList>
            <person name="Tyler B.M."/>
            <person name="Tripathy S."/>
            <person name="Zhang X."/>
            <person name="Dehal P."/>
            <person name="Jiang R.H."/>
            <person name="Aerts A."/>
            <person name="Arredondo F.D."/>
            <person name="Baxter L."/>
            <person name="Bensasson D."/>
            <person name="Beynon J.L."/>
            <person name="Chapman J."/>
            <person name="Damasceno C.M."/>
            <person name="Dorrance A.E."/>
            <person name="Dou D."/>
            <person name="Dickerman A.W."/>
            <person name="Dubchak I.L."/>
            <person name="Garbelotto M."/>
            <person name="Gijzen M."/>
            <person name="Gordon S.G."/>
            <person name="Govers F."/>
            <person name="Grunwald N.J."/>
            <person name="Huang W."/>
            <person name="Ivors K.L."/>
            <person name="Jones R.W."/>
            <person name="Kamoun S."/>
            <person name="Krampis K."/>
            <person name="Lamour K.H."/>
            <person name="Lee M.K."/>
            <person name="McDonald W.H."/>
            <person name="Medina M."/>
            <person name="Meijer H.J."/>
            <person name="Nordberg E.K."/>
            <person name="Maclean D.J."/>
            <person name="Ospina-Giraldo M.D."/>
            <person name="Morris P.F."/>
            <person name="Phuntumart V."/>
            <person name="Putnam N.H."/>
            <person name="Rash S."/>
            <person name="Rose J.K."/>
            <person name="Sakihama Y."/>
            <person name="Salamov A.A."/>
            <person name="Savidor A."/>
            <person name="Scheuring C.F."/>
            <person name="Smith B.M."/>
            <person name="Sobral B.W."/>
            <person name="Terry A."/>
            <person name="Torto-Alalibo T.A."/>
            <person name="Win J."/>
            <person name="Xu Z."/>
            <person name="Zhang H."/>
            <person name="Grigoriev I.V."/>
            <person name="Rokhsar D.S."/>
            <person name="Boore J.L."/>
        </authorList>
    </citation>
    <scope>NUCLEOTIDE SEQUENCE [LARGE SCALE GENOMIC DNA]</scope>
    <source>
        <strain evidence="1 2">P6497</strain>
    </source>
</reference>
<dbReference type="RefSeq" id="XP_009538908.1">
    <property type="nucleotide sequence ID" value="XM_009540613.1"/>
</dbReference>
<keyword evidence="2" id="KW-1185">Reference proteome</keyword>
<accession>G5AGD7</accession>